<dbReference type="Pfam" id="PF00535">
    <property type="entry name" value="Glycos_transf_2"/>
    <property type="match status" value="1"/>
</dbReference>
<dbReference type="AlphaFoldDB" id="N1ZU17"/>
<dbReference type="STRING" id="1235802.C823_04926"/>
<accession>N1ZU17</accession>
<evidence type="ECO:0000256" key="3">
    <source>
        <dbReference type="ARBA" id="ARBA00022679"/>
    </source>
</evidence>
<dbReference type="InterPro" id="IPR001173">
    <property type="entry name" value="Glyco_trans_2-like"/>
</dbReference>
<feature type="domain" description="Glycosyltransferase 2-like" evidence="4">
    <location>
        <begin position="5"/>
        <end position="161"/>
    </location>
</feature>
<keyword evidence="3" id="KW-0808">Transferase</keyword>
<dbReference type="HOGENOM" id="CLU_025996_0_9_9"/>
<evidence type="ECO:0000256" key="1">
    <source>
        <dbReference type="ARBA" id="ARBA00006739"/>
    </source>
</evidence>
<dbReference type="GO" id="GO:0016757">
    <property type="term" value="F:glycosyltransferase activity"/>
    <property type="evidence" value="ECO:0007669"/>
    <property type="project" value="UniProtKB-KW"/>
</dbReference>
<dbReference type="Gene3D" id="3.90.550.10">
    <property type="entry name" value="Spore Coat Polysaccharide Biosynthesis Protein SpsA, Chain A"/>
    <property type="match status" value="1"/>
</dbReference>
<keyword evidence="6" id="KW-1185">Reference proteome</keyword>
<gene>
    <name evidence="5" type="ORF">C823_04926</name>
</gene>
<dbReference type="OrthoDB" id="9815829at2"/>
<organism evidence="5 6">
    <name type="scientific">Eubacterium plexicaudatum ASF492</name>
    <dbReference type="NCBI Taxonomy" id="1235802"/>
    <lineage>
        <taxon>Bacteria</taxon>
        <taxon>Bacillati</taxon>
        <taxon>Bacillota</taxon>
        <taxon>Clostridia</taxon>
        <taxon>Eubacteriales</taxon>
        <taxon>Eubacteriaceae</taxon>
        <taxon>Eubacterium</taxon>
    </lineage>
</organism>
<sequence>MPEISVIMGTCNEVREQAAQAIDSVLKQTFQDFEFIICDDGSKAMFYQWLRKYCKKDSRIILLRNLRNQGLAAVLNRCLSHASGKYVARMDADDWSKPDRFEKQITFLRQHKQYVLAGSNAWLMDAHGVWGERRMEEVPQKESFLHTSPFIHPTVMIRRKEMEKLRGYCELPGIRRAEDYEFFMRLYAKGYEGYNLQEALLVYREDMQSYAKRKYRFRIHECRVRYYGFRQLGVLKGSIHYVLRPLVAGMIPAKLMCMVRKRRFGNCPWIFGTDAKILQRKAEVRTAGMLYKDCAAEGREK</sequence>
<dbReference type="InterPro" id="IPR050834">
    <property type="entry name" value="Glycosyltransf_2"/>
</dbReference>
<dbReference type="InterPro" id="IPR029044">
    <property type="entry name" value="Nucleotide-diphossugar_trans"/>
</dbReference>
<keyword evidence="2" id="KW-0328">Glycosyltransferase</keyword>
<evidence type="ECO:0000313" key="5">
    <source>
        <dbReference type="EMBL" id="EMZ20512.1"/>
    </source>
</evidence>
<reference evidence="5 6" key="1">
    <citation type="journal article" date="2014" name="Genome Announc.">
        <title>Draft genome sequences of the altered schaedler flora, a defined bacterial community from gnotobiotic mice.</title>
        <authorList>
            <person name="Wannemuehler M.J."/>
            <person name="Overstreet A.M."/>
            <person name="Ward D.V."/>
            <person name="Phillips G.J."/>
        </authorList>
    </citation>
    <scope>NUCLEOTIDE SEQUENCE [LARGE SCALE GENOMIC DNA]</scope>
    <source>
        <strain evidence="5 6">ASF492</strain>
    </source>
</reference>
<proteinExistence type="inferred from homology"/>
<comment type="caution">
    <text evidence="5">The sequence shown here is derived from an EMBL/GenBank/DDBJ whole genome shotgun (WGS) entry which is preliminary data.</text>
</comment>
<name>N1ZU17_9FIRM</name>
<dbReference type="SUPFAM" id="SSF53448">
    <property type="entry name" value="Nucleotide-diphospho-sugar transferases"/>
    <property type="match status" value="1"/>
</dbReference>
<dbReference type="PANTHER" id="PTHR43685">
    <property type="entry name" value="GLYCOSYLTRANSFERASE"/>
    <property type="match status" value="1"/>
</dbReference>
<evidence type="ECO:0000256" key="2">
    <source>
        <dbReference type="ARBA" id="ARBA00022676"/>
    </source>
</evidence>
<evidence type="ECO:0000259" key="4">
    <source>
        <dbReference type="Pfam" id="PF00535"/>
    </source>
</evidence>
<protein>
    <recommendedName>
        <fullName evidence="4">Glycosyltransferase 2-like domain-containing protein</fullName>
    </recommendedName>
</protein>
<dbReference type="PATRIC" id="fig|1235802.3.peg.5188"/>
<dbReference type="PANTHER" id="PTHR43685:SF5">
    <property type="entry name" value="GLYCOSYLTRANSFERASE EPSE-RELATED"/>
    <property type="match status" value="1"/>
</dbReference>
<dbReference type="eggNOG" id="COG1215">
    <property type="taxonomic scope" value="Bacteria"/>
</dbReference>
<dbReference type="EMBL" id="AQFT01000142">
    <property type="protein sequence ID" value="EMZ20512.1"/>
    <property type="molecule type" value="Genomic_DNA"/>
</dbReference>
<evidence type="ECO:0000313" key="6">
    <source>
        <dbReference type="Proteomes" id="UP000012589"/>
    </source>
</evidence>
<dbReference type="Proteomes" id="UP000012589">
    <property type="component" value="Unassembled WGS sequence"/>
</dbReference>
<comment type="similarity">
    <text evidence="1">Belongs to the glycosyltransferase 2 family.</text>
</comment>